<keyword evidence="12" id="KW-1185">Reference proteome</keyword>
<evidence type="ECO:0000256" key="9">
    <source>
        <dbReference type="SAM" id="Phobius"/>
    </source>
</evidence>
<comment type="subcellular location">
    <subcellularLocation>
        <location evidence="1">Membrane</location>
        <topology evidence="1">Multi-pass membrane protein</topology>
    </subcellularLocation>
</comment>
<evidence type="ECO:0000256" key="8">
    <source>
        <dbReference type="SAM" id="MobiDB-lite"/>
    </source>
</evidence>
<dbReference type="Proteomes" id="UP000095085">
    <property type="component" value="Unassembled WGS sequence"/>
</dbReference>
<accession>A0A1E4RS51</accession>
<name>A0A1E4RS51_9ASCO</name>
<evidence type="ECO:0000256" key="7">
    <source>
        <dbReference type="RuleBase" id="RU003346"/>
    </source>
</evidence>
<feature type="transmembrane region" description="Helical" evidence="9">
    <location>
        <begin position="26"/>
        <end position="52"/>
    </location>
</feature>
<feature type="region of interest" description="Disordered" evidence="8">
    <location>
        <begin position="499"/>
        <end position="523"/>
    </location>
</feature>
<evidence type="ECO:0000256" key="3">
    <source>
        <dbReference type="ARBA" id="ARBA00022448"/>
    </source>
</evidence>
<dbReference type="AlphaFoldDB" id="A0A1E4RS51"/>
<dbReference type="PANTHER" id="PTHR48022">
    <property type="entry name" value="PLASTIDIC GLUCOSE TRANSPORTER 4"/>
    <property type="match status" value="1"/>
</dbReference>
<dbReference type="PROSITE" id="PS00216">
    <property type="entry name" value="SUGAR_TRANSPORT_1"/>
    <property type="match status" value="1"/>
</dbReference>
<dbReference type="OrthoDB" id="6612291at2759"/>
<evidence type="ECO:0000256" key="2">
    <source>
        <dbReference type="ARBA" id="ARBA00010992"/>
    </source>
</evidence>
<comment type="similarity">
    <text evidence="2 7">Belongs to the major facilitator superfamily. Sugar transporter (TC 2.A.1.1) family.</text>
</comment>
<gene>
    <name evidence="11" type="primary">RGT2</name>
    <name evidence="11" type="ORF">HYPBUDRAFT_151565</name>
</gene>
<keyword evidence="3 7" id="KW-0813">Transport</keyword>
<dbReference type="GeneID" id="30995112"/>
<feature type="transmembrane region" description="Helical" evidence="9">
    <location>
        <begin position="376"/>
        <end position="399"/>
    </location>
</feature>
<dbReference type="Pfam" id="PF00083">
    <property type="entry name" value="Sugar_tr"/>
    <property type="match status" value="1"/>
</dbReference>
<feature type="transmembrane region" description="Helical" evidence="9">
    <location>
        <begin position="101"/>
        <end position="118"/>
    </location>
</feature>
<dbReference type="RefSeq" id="XP_020079160.1">
    <property type="nucleotide sequence ID" value="XM_020220562.1"/>
</dbReference>
<dbReference type="InterPro" id="IPR036259">
    <property type="entry name" value="MFS_trans_sf"/>
</dbReference>
<dbReference type="InterPro" id="IPR005828">
    <property type="entry name" value="MFS_sugar_transport-like"/>
</dbReference>
<dbReference type="GO" id="GO:0005351">
    <property type="term" value="F:carbohydrate:proton symporter activity"/>
    <property type="evidence" value="ECO:0007669"/>
    <property type="project" value="TreeGrafter"/>
</dbReference>
<keyword evidence="6 9" id="KW-0472">Membrane</keyword>
<dbReference type="InterPro" id="IPR005829">
    <property type="entry name" value="Sugar_transporter_CS"/>
</dbReference>
<sequence>MGLKDNSFIRRFVDAKSKKSGSSAPGIIIAGFAACGGVLFGFDTGTILGIMAMDYVLERFPSNKESFTSSELSLIVSILSVGTFFGALSAPLFADSIGRRWTVLISTFFVFNLGIILQTAATSIPLLCVGRLIGGLGVGMISSVVPLYQAETLPEWIRGAVVSAYQLAITIGLLLAACVNQGTHQRNDSGSYRIPIAIQFLWGLILGIGFILLPETPRFWICKGKDDKAKASLSRLRKLPPDHPEIIEEYEDIKAAYVFEAQFGKNLFAQVFSRKGKQLKRLFTAVTLQAFQQLSGINFIFYFGTQFFKDSGIENPFTVQLATNIVNVGSTVPGLFFMEIIGRRKLLITGAAFMSVFQLIIASVGVASDTDASKKILVAFTCLSIASFAMSWGEAWVVSSEIFTTRTRAKSVSLATASNWLWNWAIAYATPYLVDKEHANLGSKIFFVWGGFNLVNVLFSFLFIYETKGLTLEQVDELYENVSHAWLSSKFVPSQHAFRPSSPSASIHSDSKADAISVEERSV</sequence>
<feature type="compositionally biased region" description="Basic and acidic residues" evidence="8">
    <location>
        <begin position="509"/>
        <end position="523"/>
    </location>
</feature>
<evidence type="ECO:0000259" key="10">
    <source>
        <dbReference type="PROSITE" id="PS50850"/>
    </source>
</evidence>
<keyword evidence="5 9" id="KW-1133">Transmembrane helix</keyword>
<evidence type="ECO:0000256" key="1">
    <source>
        <dbReference type="ARBA" id="ARBA00004141"/>
    </source>
</evidence>
<dbReference type="NCBIfam" id="TIGR00879">
    <property type="entry name" value="SP"/>
    <property type="match status" value="1"/>
</dbReference>
<feature type="transmembrane region" description="Helical" evidence="9">
    <location>
        <begin position="446"/>
        <end position="465"/>
    </location>
</feature>
<feature type="transmembrane region" description="Helical" evidence="9">
    <location>
        <begin position="160"/>
        <end position="182"/>
    </location>
</feature>
<dbReference type="GO" id="GO:0016020">
    <property type="term" value="C:membrane"/>
    <property type="evidence" value="ECO:0007669"/>
    <property type="project" value="UniProtKB-SubCell"/>
</dbReference>
<feature type="transmembrane region" description="Helical" evidence="9">
    <location>
        <begin position="194"/>
        <end position="213"/>
    </location>
</feature>
<dbReference type="CDD" id="cd17356">
    <property type="entry name" value="MFS_HXT"/>
    <property type="match status" value="1"/>
</dbReference>
<dbReference type="SUPFAM" id="SSF103473">
    <property type="entry name" value="MFS general substrate transporter"/>
    <property type="match status" value="1"/>
</dbReference>
<evidence type="ECO:0000256" key="5">
    <source>
        <dbReference type="ARBA" id="ARBA00022989"/>
    </source>
</evidence>
<keyword evidence="4 9" id="KW-0812">Transmembrane</keyword>
<dbReference type="PROSITE" id="PS51257">
    <property type="entry name" value="PROKAR_LIPOPROTEIN"/>
    <property type="match status" value="1"/>
</dbReference>
<dbReference type="PROSITE" id="PS00217">
    <property type="entry name" value="SUGAR_TRANSPORT_2"/>
    <property type="match status" value="1"/>
</dbReference>
<dbReference type="PRINTS" id="PR00171">
    <property type="entry name" value="SUGRTRNSPORT"/>
</dbReference>
<dbReference type="PROSITE" id="PS50850">
    <property type="entry name" value="MFS"/>
    <property type="match status" value="1"/>
</dbReference>
<dbReference type="InterPro" id="IPR050360">
    <property type="entry name" value="MFS_Sugar_Transporters"/>
</dbReference>
<dbReference type="STRING" id="984485.A0A1E4RS51"/>
<feature type="transmembrane region" description="Helical" evidence="9">
    <location>
        <begin position="411"/>
        <end position="434"/>
    </location>
</feature>
<feature type="transmembrane region" description="Helical" evidence="9">
    <location>
        <begin position="346"/>
        <end position="364"/>
    </location>
</feature>
<dbReference type="InterPro" id="IPR003663">
    <property type="entry name" value="Sugar/inositol_transpt"/>
</dbReference>
<feature type="transmembrane region" description="Helical" evidence="9">
    <location>
        <begin position="124"/>
        <end position="148"/>
    </location>
</feature>
<dbReference type="EMBL" id="KV454538">
    <property type="protein sequence ID" value="ODV70093.1"/>
    <property type="molecule type" value="Genomic_DNA"/>
</dbReference>
<protein>
    <submittedName>
        <fullName evidence="11">General substrate transporter</fullName>
    </submittedName>
</protein>
<dbReference type="PANTHER" id="PTHR48022:SF17">
    <property type="entry name" value="HEXOSE TRANSPORTER"/>
    <property type="match status" value="1"/>
</dbReference>
<dbReference type="InterPro" id="IPR020846">
    <property type="entry name" value="MFS_dom"/>
</dbReference>
<evidence type="ECO:0000256" key="4">
    <source>
        <dbReference type="ARBA" id="ARBA00022692"/>
    </source>
</evidence>
<reference evidence="12" key="1">
    <citation type="submission" date="2016-05" db="EMBL/GenBank/DDBJ databases">
        <title>Comparative genomics of biotechnologically important yeasts.</title>
        <authorList>
            <consortium name="DOE Joint Genome Institute"/>
            <person name="Riley R."/>
            <person name="Haridas S."/>
            <person name="Wolfe K.H."/>
            <person name="Lopes M.R."/>
            <person name="Hittinger C.T."/>
            <person name="Goker M."/>
            <person name="Salamov A."/>
            <person name="Wisecaver J."/>
            <person name="Long T.M."/>
            <person name="Aerts A.L."/>
            <person name="Barry K."/>
            <person name="Choi C."/>
            <person name="Clum A."/>
            <person name="Coughlan A.Y."/>
            <person name="Deshpande S."/>
            <person name="Douglass A.P."/>
            <person name="Hanson S.J."/>
            <person name="Klenk H.-P."/>
            <person name="Labutti K."/>
            <person name="Lapidus A."/>
            <person name="Lindquist E."/>
            <person name="Lipzen A."/>
            <person name="Meier-Kolthoff J.P."/>
            <person name="Ohm R.A."/>
            <person name="Otillar R.P."/>
            <person name="Pangilinan J."/>
            <person name="Peng Y."/>
            <person name="Rokas A."/>
            <person name="Rosa C.A."/>
            <person name="Scheuner C."/>
            <person name="Sibirny A.A."/>
            <person name="Slot J.C."/>
            <person name="Stielow J.B."/>
            <person name="Sun H."/>
            <person name="Kurtzman C.P."/>
            <person name="Blackwell M."/>
            <person name="Grigoriev I.V."/>
            <person name="Jeffries T.W."/>
        </authorList>
    </citation>
    <scope>NUCLEOTIDE SEQUENCE [LARGE SCALE GENOMIC DNA]</scope>
    <source>
        <strain evidence="12">NRRL Y-1933</strain>
    </source>
</reference>
<feature type="domain" description="Major facilitator superfamily (MFS) profile" evidence="10">
    <location>
        <begin position="29"/>
        <end position="468"/>
    </location>
</feature>
<evidence type="ECO:0000313" key="11">
    <source>
        <dbReference type="EMBL" id="ODV70093.1"/>
    </source>
</evidence>
<feature type="transmembrane region" description="Helical" evidence="9">
    <location>
        <begin position="72"/>
        <end position="94"/>
    </location>
</feature>
<evidence type="ECO:0000313" key="12">
    <source>
        <dbReference type="Proteomes" id="UP000095085"/>
    </source>
</evidence>
<proteinExistence type="inferred from homology"/>
<feature type="transmembrane region" description="Helical" evidence="9">
    <location>
        <begin position="317"/>
        <end position="337"/>
    </location>
</feature>
<feature type="transmembrane region" description="Helical" evidence="9">
    <location>
        <begin position="282"/>
        <end position="305"/>
    </location>
</feature>
<dbReference type="Gene3D" id="1.20.1250.20">
    <property type="entry name" value="MFS general substrate transporter like domains"/>
    <property type="match status" value="1"/>
</dbReference>
<organism evidence="11 12">
    <name type="scientific">Hyphopichia burtonii NRRL Y-1933</name>
    <dbReference type="NCBI Taxonomy" id="984485"/>
    <lineage>
        <taxon>Eukaryota</taxon>
        <taxon>Fungi</taxon>
        <taxon>Dikarya</taxon>
        <taxon>Ascomycota</taxon>
        <taxon>Saccharomycotina</taxon>
        <taxon>Pichiomycetes</taxon>
        <taxon>Debaryomycetaceae</taxon>
        <taxon>Hyphopichia</taxon>
    </lineage>
</organism>
<evidence type="ECO:0000256" key="6">
    <source>
        <dbReference type="ARBA" id="ARBA00023136"/>
    </source>
</evidence>